<gene>
    <name evidence="3" type="ORF">F1654_08280</name>
</gene>
<protein>
    <recommendedName>
        <fullName evidence="2">UPF0102 protein F1654_08280</fullName>
    </recommendedName>
</protein>
<name>A0A5M6ZGB0_9PROT</name>
<dbReference type="InterPro" id="IPR011335">
    <property type="entry name" value="Restrct_endonuc-II-like"/>
</dbReference>
<dbReference type="AlphaFoldDB" id="A0A5M6ZGB0"/>
<keyword evidence="4" id="KW-1185">Reference proteome</keyword>
<dbReference type="GO" id="GO:0003676">
    <property type="term" value="F:nucleic acid binding"/>
    <property type="evidence" value="ECO:0007669"/>
    <property type="project" value="InterPro"/>
</dbReference>
<dbReference type="Proteomes" id="UP000325122">
    <property type="component" value="Unassembled WGS sequence"/>
</dbReference>
<dbReference type="RefSeq" id="WP_150023054.1">
    <property type="nucleotide sequence ID" value="NZ_VWOJ01000002.1"/>
</dbReference>
<dbReference type="Pfam" id="PF02021">
    <property type="entry name" value="UPF0102"/>
    <property type="match status" value="1"/>
</dbReference>
<dbReference type="InterPro" id="IPR011856">
    <property type="entry name" value="tRNA_endonuc-like_dom_sf"/>
</dbReference>
<reference evidence="3 4" key="1">
    <citation type="submission" date="2019-09" db="EMBL/GenBank/DDBJ databases">
        <authorList>
            <person name="Kevbrin V."/>
            <person name="Grouzdev D.S."/>
        </authorList>
    </citation>
    <scope>NUCLEOTIDE SEQUENCE [LARGE SCALE GENOMIC DNA]</scope>
    <source>
        <strain evidence="3 4">G-192</strain>
    </source>
</reference>
<dbReference type="PANTHER" id="PTHR34039">
    <property type="entry name" value="UPF0102 PROTEIN YRAN"/>
    <property type="match status" value="1"/>
</dbReference>
<evidence type="ECO:0000256" key="2">
    <source>
        <dbReference type="HAMAP-Rule" id="MF_00048"/>
    </source>
</evidence>
<dbReference type="SUPFAM" id="SSF52980">
    <property type="entry name" value="Restriction endonuclease-like"/>
    <property type="match status" value="1"/>
</dbReference>
<proteinExistence type="inferred from homology"/>
<comment type="caution">
    <text evidence="3">The sequence shown here is derived from an EMBL/GenBank/DDBJ whole genome shotgun (WGS) entry which is preliminary data.</text>
</comment>
<dbReference type="InterPro" id="IPR003509">
    <property type="entry name" value="UPF0102_YraN-like"/>
</dbReference>
<dbReference type="Gene3D" id="3.40.1350.10">
    <property type="match status" value="1"/>
</dbReference>
<evidence type="ECO:0000256" key="1">
    <source>
        <dbReference type="ARBA" id="ARBA00006738"/>
    </source>
</evidence>
<dbReference type="NCBIfam" id="NF009151">
    <property type="entry name" value="PRK12497.1-5"/>
    <property type="match status" value="1"/>
</dbReference>
<accession>A0A5M6ZGB0</accession>
<dbReference type="EMBL" id="VWOJ01000002">
    <property type="protein sequence ID" value="KAA5803786.1"/>
    <property type="molecule type" value="Genomic_DNA"/>
</dbReference>
<dbReference type="PANTHER" id="PTHR34039:SF1">
    <property type="entry name" value="UPF0102 PROTEIN YRAN"/>
    <property type="match status" value="1"/>
</dbReference>
<evidence type="ECO:0000313" key="3">
    <source>
        <dbReference type="EMBL" id="KAA5803786.1"/>
    </source>
</evidence>
<comment type="similarity">
    <text evidence="1 2">Belongs to the UPF0102 family.</text>
</comment>
<organism evidence="3 4">
    <name type="scientific">Alkalicaulis satelles</name>
    <dbReference type="NCBI Taxonomy" id="2609175"/>
    <lineage>
        <taxon>Bacteria</taxon>
        <taxon>Pseudomonadati</taxon>
        <taxon>Pseudomonadota</taxon>
        <taxon>Alphaproteobacteria</taxon>
        <taxon>Maricaulales</taxon>
        <taxon>Maricaulaceae</taxon>
        <taxon>Alkalicaulis</taxon>
    </lineage>
</organism>
<evidence type="ECO:0000313" key="4">
    <source>
        <dbReference type="Proteomes" id="UP000325122"/>
    </source>
</evidence>
<dbReference type="HAMAP" id="MF_00048">
    <property type="entry name" value="UPF0102"/>
    <property type="match status" value="1"/>
</dbReference>
<sequence>MNRPAGTRRDRRAAERRGRRAEALAALWLQLTGWRILARRARTAAGELDLVARRGDVLAFIEVKERATVEAGLEAVGTRQRARLIRAGSLWRARRDDLARLQPRYDLMVIAPWRWPLHVTGAFDADAPGLRDLI</sequence>